<dbReference type="Pfam" id="PF00146">
    <property type="entry name" value="NADHdh"/>
    <property type="match status" value="1"/>
</dbReference>
<evidence type="ECO:0000256" key="5">
    <source>
        <dbReference type="ARBA" id="ARBA00023136"/>
    </source>
</evidence>
<reference evidence="8 9" key="1">
    <citation type="journal article" date="2015" name="Genome Biol. Evol.">
        <title>Phylogenomic analyses indicate that early fungi evolved digesting cell walls of algal ancestors of land plants.</title>
        <authorList>
            <person name="Chang Y."/>
            <person name="Wang S."/>
            <person name="Sekimoto S."/>
            <person name="Aerts A.L."/>
            <person name="Choi C."/>
            <person name="Clum A."/>
            <person name="LaButti K.M."/>
            <person name="Lindquist E.A."/>
            <person name="Yee Ngan C."/>
            <person name="Ohm R.A."/>
            <person name="Salamov A.A."/>
            <person name="Grigoriev I.V."/>
            <person name="Spatafora J.W."/>
            <person name="Berbee M.L."/>
        </authorList>
    </citation>
    <scope>NUCLEOTIDE SEQUENCE [LARGE SCALE GENOMIC DNA]</scope>
    <source>
        <strain evidence="8 9">NRRL 1564</strain>
    </source>
</reference>
<sequence>MLLSLIEIFAVILPVLLGIAYLTLAERKIMGSMQRRVGPNHIGLFGLLQPLSDGIKLLLKETIFPSQSDKIFFISAPLIIFTVNLLGWATIPFGEGNSISDMELGIIYLLAMSSISVVGIILAGWSGNSKYSLMGSLRTTAQLISYELVIGLTILTIIGVVGSYNLNEIILFQKHSIIFLLPLLPLFPILFISALAETNRVPFDLVESESELVSGAFTEYSSFSFALIFLVDKLEYGAMISMCTLINILFLGGYLVPFSYLFSDFLLIFLEPLFLGLKTCLLLFIFIWVRATLPRVKFNQLINLNWKCLLPITLGLFMLVISLLILIFPIDNINIQYLFLPFIFKNFKINKKFFNKFLILILILGFLSFFIYFIYISNILTKNII</sequence>
<keyword evidence="6" id="KW-0520">NAD</keyword>
<gene>
    <name evidence="8" type="ORF">COEREDRAFT_50692</name>
</gene>
<dbReference type="OrthoDB" id="531329at2759"/>
<evidence type="ECO:0000256" key="1">
    <source>
        <dbReference type="ARBA" id="ARBA00004141"/>
    </source>
</evidence>
<comment type="similarity">
    <text evidence="2 6">Belongs to the complex I subunit 1 family.</text>
</comment>
<name>A0A2G5B1G2_COERN</name>
<dbReference type="GO" id="GO:0005743">
    <property type="term" value="C:mitochondrial inner membrane"/>
    <property type="evidence" value="ECO:0007669"/>
    <property type="project" value="UniProtKB-SubCell"/>
</dbReference>
<feature type="transmembrane region" description="Helical" evidence="7">
    <location>
        <begin position="145"/>
        <end position="166"/>
    </location>
</feature>
<proteinExistence type="inferred from homology"/>
<accession>A0A2G5B1G2</accession>
<organism evidence="8 9">
    <name type="scientific">Coemansia reversa (strain ATCC 12441 / NRRL 1564)</name>
    <dbReference type="NCBI Taxonomy" id="763665"/>
    <lineage>
        <taxon>Eukaryota</taxon>
        <taxon>Fungi</taxon>
        <taxon>Fungi incertae sedis</taxon>
        <taxon>Zoopagomycota</taxon>
        <taxon>Kickxellomycotina</taxon>
        <taxon>Kickxellomycetes</taxon>
        <taxon>Kickxellales</taxon>
        <taxon>Kickxellaceae</taxon>
        <taxon>Coemansia</taxon>
    </lineage>
</organism>
<dbReference type="PANTHER" id="PTHR11432">
    <property type="entry name" value="NADH DEHYDROGENASE SUBUNIT 1"/>
    <property type="match status" value="1"/>
</dbReference>
<dbReference type="AlphaFoldDB" id="A0A2G5B1G2"/>
<keyword evidence="9" id="KW-1185">Reference proteome</keyword>
<protein>
    <submittedName>
        <fullName evidence="8">Respiratory-chain NADH dehydrogenase</fullName>
    </submittedName>
</protein>
<evidence type="ECO:0000313" key="9">
    <source>
        <dbReference type="Proteomes" id="UP000242474"/>
    </source>
</evidence>
<dbReference type="PROSITE" id="PS00668">
    <property type="entry name" value="COMPLEX1_ND1_2"/>
    <property type="match status" value="1"/>
</dbReference>
<evidence type="ECO:0000256" key="4">
    <source>
        <dbReference type="ARBA" id="ARBA00022989"/>
    </source>
</evidence>
<dbReference type="Proteomes" id="UP000242474">
    <property type="component" value="Unassembled WGS sequence"/>
</dbReference>
<evidence type="ECO:0000256" key="2">
    <source>
        <dbReference type="ARBA" id="ARBA00010535"/>
    </source>
</evidence>
<dbReference type="GO" id="GO:0003954">
    <property type="term" value="F:NADH dehydrogenase activity"/>
    <property type="evidence" value="ECO:0007669"/>
    <property type="project" value="TreeGrafter"/>
</dbReference>
<feature type="transmembrane region" description="Helical" evidence="7">
    <location>
        <begin position="106"/>
        <end position="125"/>
    </location>
</feature>
<keyword evidence="4 7" id="KW-1133">Transmembrane helix</keyword>
<feature type="transmembrane region" description="Helical" evidence="7">
    <location>
        <begin position="238"/>
        <end position="260"/>
    </location>
</feature>
<dbReference type="HAMAP" id="MF_01350">
    <property type="entry name" value="NDH1_NuoH"/>
    <property type="match status" value="1"/>
</dbReference>
<dbReference type="PANTHER" id="PTHR11432:SF3">
    <property type="entry name" value="NADH-UBIQUINONE OXIDOREDUCTASE CHAIN 1"/>
    <property type="match status" value="1"/>
</dbReference>
<dbReference type="EMBL" id="KZ303565">
    <property type="protein sequence ID" value="PIA12841.1"/>
    <property type="molecule type" value="Genomic_DNA"/>
</dbReference>
<feature type="transmembrane region" description="Helical" evidence="7">
    <location>
        <begin position="309"/>
        <end position="330"/>
    </location>
</feature>
<feature type="transmembrane region" description="Helical" evidence="7">
    <location>
        <begin position="357"/>
        <end position="376"/>
    </location>
</feature>
<evidence type="ECO:0000256" key="3">
    <source>
        <dbReference type="ARBA" id="ARBA00022692"/>
    </source>
</evidence>
<evidence type="ECO:0000313" key="8">
    <source>
        <dbReference type="EMBL" id="PIA12841.1"/>
    </source>
</evidence>
<feature type="transmembrane region" description="Helical" evidence="7">
    <location>
        <begin position="6"/>
        <end position="25"/>
    </location>
</feature>
<keyword evidence="5 7" id="KW-0472">Membrane</keyword>
<evidence type="ECO:0000256" key="6">
    <source>
        <dbReference type="RuleBase" id="RU000471"/>
    </source>
</evidence>
<dbReference type="GO" id="GO:0009060">
    <property type="term" value="P:aerobic respiration"/>
    <property type="evidence" value="ECO:0007669"/>
    <property type="project" value="TreeGrafter"/>
</dbReference>
<feature type="transmembrane region" description="Helical" evidence="7">
    <location>
        <begin position="71"/>
        <end position="94"/>
    </location>
</feature>
<dbReference type="STRING" id="763665.A0A2G5B1G2"/>
<feature type="transmembrane region" description="Helical" evidence="7">
    <location>
        <begin position="266"/>
        <end position="289"/>
    </location>
</feature>
<dbReference type="PROSITE" id="PS00667">
    <property type="entry name" value="COMPLEX1_ND1_1"/>
    <property type="match status" value="1"/>
</dbReference>
<feature type="transmembrane region" description="Helical" evidence="7">
    <location>
        <begin position="178"/>
        <end position="196"/>
    </location>
</feature>
<dbReference type="InterPro" id="IPR018086">
    <property type="entry name" value="NADH_UbQ_OxRdtase_su1_CS"/>
</dbReference>
<dbReference type="InterPro" id="IPR001694">
    <property type="entry name" value="NADH_UbQ_OxRdtase_su1/FPO"/>
</dbReference>
<evidence type="ECO:0000256" key="7">
    <source>
        <dbReference type="SAM" id="Phobius"/>
    </source>
</evidence>
<feature type="transmembrane region" description="Helical" evidence="7">
    <location>
        <begin position="212"/>
        <end position="231"/>
    </location>
</feature>
<comment type="subcellular location">
    <subcellularLocation>
        <location evidence="1">Membrane</location>
        <topology evidence="1">Multi-pass membrane protein</topology>
    </subcellularLocation>
    <subcellularLocation>
        <location evidence="6">Mitochondrion inner membrane</location>
        <topology evidence="6">Multi-pass membrane protein</topology>
    </subcellularLocation>
</comment>
<keyword evidence="3 6" id="KW-0812">Transmembrane</keyword>